<organism evidence="1 2">
    <name type="scientific">Arthrobacter sulfonylureivorans</name>
    <dbReference type="NCBI Taxonomy" id="2486855"/>
    <lineage>
        <taxon>Bacteria</taxon>
        <taxon>Bacillati</taxon>
        <taxon>Actinomycetota</taxon>
        <taxon>Actinomycetes</taxon>
        <taxon>Micrococcales</taxon>
        <taxon>Micrococcaceae</taxon>
        <taxon>Arthrobacter</taxon>
    </lineage>
</organism>
<gene>
    <name evidence="1" type="ORF">MNQ99_06365</name>
</gene>
<dbReference type="RefSeq" id="WP_241914837.1">
    <property type="nucleotide sequence ID" value="NZ_CP093326.1"/>
</dbReference>
<evidence type="ECO:0000313" key="2">
    <source>
        <dbReference type="Proteomes" id="UP000829069"/>
    </source>
</evidence>
<sequence length="178" mass="19620">MVRSMNIEAIENGIGVSWSKVEDFLAGIDATTLSHKEIAQALNESGLAEGWWAQSATVAFEQQIGRRQPGQDCDGEFQASVSKTVRGSMDQARDKWVAVVGGAEEFSGIAVTRGPELSDTAKWRYWRCGLADGSRVNVHIYEKAAGKASVGLQHERLESVEQLDHWRLFWKAKLGELA</sequence>
<dbReference type="EMBL" id="CP093326">
    <property type="protein sequence ID" value="UNK46971.1"/>
    <property type="molecule type" value="Genomic_DNA"/>
</dbReference>
<name>A0ABY3WAD6_9MICC</name>
<keyword evidence="2" id="KW-1185">Reference proteome</keyword>
<protein>
    <submittedName>
        <fullName evidence="1">Uncharacterized protein</fullName>
    </submittedName>
</protein>
<dbReference type="Proteomes" id="UP000829069">
    <property type="component" value="Chromosome"/>
</dbReference>
<reference evidence="1 2" key="1">
    <citation type="submission" date="2022-03" db="EMBL/GenBank/DDBJ databases">
        <title>Isotopic signatures of nitrous oxide derived from detoxification processes.</title>
        <authorList>
            <person name="Behrendt U."/>
            <person name="Buchen C."/>
            <person name="Well R."/>
            <person name="Ulrich A."/>
            <person name="Rohe L."/>
            <person name="Kolb S."/>
            <person name="Schloter M."/>
            <person name="Horn M.A."/>
            <person name="Augustin J."/>
        </authorList>
    </citation>
    <scope>NUCLEOTIDE SEQUENCE [LARGE SCALE GENOMIC DNA]</scope>
    <source>
        <strain evidence="1 2">S4-C24</strain>
    </source>
</reference>
<accession>A0ABY3WAD6</accession>
<proteinExistence type="predicted"/>
<evidence type="ECO:0000313" key="1">
    <source>
        <dbReference type="EMBL" id="UNK46971.1"/>
    </source>
</evidence>